<reference evidence="1" key="1">
    <citation type="submission" date="2019-11" db="EMBL/GenBank/DDBJ databases">
        <title>Characterization of Clostridium perfringens isolates from swine manure treated agricultural soils.</title>
        <authorList>
            <person name="Wushke S.T."/>
        </authorList>
    </citation>
    <scope>NUCLEOTIDE SEQUENCE</scope>
    <source>
        <strain evidence="1">X62</strain>
    </source>
</reference>
<evidence type="ECO:0000313" key="2">
    <source>
        <dbReference type="Proteomes" id="UP001288944"/>
    </source>
</evidence>
<accession>A0AAW9KMS8</accession>
<proteinExistence type="predicted"/>
<protein>
    <submittedName>
        <fullName evidence="1">Flagellum-specific ATP synthase FliI</fullName>
    </submittedName>
</protein>
<evidence type="ECO:0000313" key="1">
    <source>
        <dbReference type="EMBL" id="MDZ7543744.1"/>
    </source>
</evidence>
<comment type="caution">
    <text evidence="1">The sequence shown here is derived from an EMBL/GenBank/DDBJ whole genome shotgun (WGS) entry which is preliminary data.</text>
</comment>
<gene>
    <name evidence="1" type="primary">fliI</name>
    <name evidence="1" type="ORF">GNF83_21785</name>
</gene>
<name>A0AAW9KMS8_CLOPF</name>
<dbReference type="AlphaFoldDB" id="A0AAW9KMS8"/>
<dbReference type="Proteomes" id="UP001288944">
    <property type="component" value="Unassembled WGS sequence"/>
</dbReference>
<dbReference type="EMBL" id="WNUR01001577">
    <property type="protein sequence ID" value="MDZ7543744.1"/>
    <property type="molecule type" value="Genomic_DNA"/>
</dbReference>
<sequence>MKASNGLTLNAEKYTEYLQHIDPVRVNGKVTQVIGLTVESEGPDASIGEVCHIYPSKGHEPLMAEVVGFRDNRV</sequence>
<organism evidence="1 2">
    <name type="scientific">Clostridium perfringens</name>
    <dbReference type="NCBI Taxonomy" id="1502"/>
    <lineage>
        <taxon>Bacteria</taxon>
        <taxon>Bacillati</taxon>
        <taxon>Bacillota</taxon>
        <taxon>Clostridia</taxon>
        <taxon>Eubacteriales</taxon>
        <taxon>Clostridiaceae</taxon>
        <taxon>Clostridium</taxon>
    </lineage>
</organism>
<feature type="non-terminal residue" evidence="1">
    <location>
        <position position="74"/>
    </location>
</feature>